<sequence>MATDQHPLNPALADWLNGRQASLKIVKTTITPSGQTIDWVPIETQHPLGKIATAPPAELARAGPAGRALAPEHIAPKPASFELDDPQIERGPAGTVPIPRPDVAWQSQFAAGKDIKDLHVKRGGSKVNQARPNSGPTDPDPSGYFHDIDNQTGTFYGWDGLVSVWDPAINIPAGGNGSDHSIMQAWLQNYSTGVTQSLEGGWTVDQSLNGDTQPHVFTYYTTNGYKQDGDNEGGYNRLHKGWVQVDKNLFPGVRINSTSTVGGPQYEISMKFQLYQEPNSSNFNWWVAVQGIWMGYYPATLWKGGLEFSVGWVGCGGEVYSSLANPELTQDQMGSGYQAAGGWQKAAYLRNLRLQTDINGGMTENNGYASADAAVSGGPDPYTIALDMESGSSWDSYLFVGGPRPA</sequence>
<reference evidence="3 4" key="1">
    <citation type="submission" date="2016-04" db="EMBL/GenBank/DDBJ databases">
        <title>A degradative enzymes factory behind the ericoid mycorrhizal symbiosis.</title>
        <authorList>
            <consortium name="DOE Joint Genome Institute"/>
            <person name="Martino E."/>
            <person name="Morin E."/>
            <person name="Grelet G."/>
            <person name="Kuo A."/>
            <person name="Kohler A."/>
            <person name="Daghino S."/>
            <person name="Barry K."/>
            <person name="Choi C."/>
            <person name="Cichocki N."/>
            <person name="Clum A."/>
            <person name="Copeland A."/>
            <person name="Hainaut M."/>
            <person name="Haridas S."/>
            <person name="Labutti K."/>
            <person name="Lindquist E."/>
            <person name="Lipzen A."/>
            <person name="Khouja H.-R."/>
            <person name="Murat C."/>
            <person name="Ohm R."/>
            <person name="Olson A."/>
            <person name="Spatafora J."/>
            <person name="Veneault-Fourrey C."/>
            <person name="Henrissat B."/>
            <person name="Grigoriev I."/>
            <person name="Martin F."/>
            <person name="Perotto S."/>
        </authorList>
    </citation>
    <scope>NUCLEOTIDE SEQUENCE [LARGE SCALE GENOMIC DNA]</scope>
    <source>
        <strain evidence="3 4">E</strain>
    </source>
</reference>
<evidence type="ECO:0000259" key="2">
    <source>
        <dbReference type="PROSITE" id="PS52045"/>
    </source>
</evidence>
<evidence type="ECO:0000313" key="3">
    <source>
        <dbReference type="EMBL" id="PMD64743.1"/>
    </source>
</evidence>
<dbReference type="Pfam" id="PF03080">
    <property type="entry name" value="Neprosin"/>
    <property type="match status" value="1"/>
</dbReference>
<dbReference type="RefSeq" id="XP_024741647.1">
    <property type="nucleotide sequence ID" value="XM_024879383.1"/>
</dbReference>
<organism evidence="3 4">
    <name type="scientific">Hyaloscypha bicolor E</name>
    <dbReference type="NCBI Taxonomy" id="1095630"/>
    <lineage>
        <taxon>Eukaryota</taxon>
        <taxon>Fungi</taxon>
        <taxon>Dikarya</taxon>
        <taxon>Ascomycota</taxon>
        <taxon>Pezizomycotina</taxon>
        <taxon>Leotiomycetes</taxon>
        <taxon>Helotiales</taxon>
        <taxon>Hyaloscyphaceae</taxon>
        <taxon>Hyaloscypha</taxon>
        <taxon>Hyaloscypha bicolor</taxon>
    </lineage>
</organism>
<name>A0A2J6TNZ1_9HELO</name>
<gene>
    <name evidence="3" type="ORF">K444DRAFT_608420</name>
</gene>
<dbReference type="InParanoid" id="A0A2J6TNZ1"/>
<keyword evidence="4" id="KW-1185">Reference proteome</keyword>
<dbReference type="STRING" id="1095630.A0A2J6TNZ1"/>
<protein>
    <recommendedName>
        <fullName evidence="2">Neprosin PEP catalytic domain-containing protein</fullName>
    </recommendedName>
</protein>
<dbReference type="AlphaFoldDB" id="A0A2J6TNZ1"/>
<dbReference type="GeneID" id="36587460"/>
<dbReference type="InterPro" id="IPR004314">
    <property type="entry name" value="Neprosin"/>
</dbReference>
<dbReference type="OrthoDB" id="1858978at2759"/>
<feature type="region of interest" description="Disordered" evidence="1">
    <location>
        <begin position="123"/>
        <end position="143"/>
    </location>
</feature>
<dbReference type="PROSITE" id="PS52045">
    <property type="entry name" value="NEPROSIN_PEP_CD"/>
    <property type="match status" value="1"/>
</dbReference>
<proteinExistence type="predicted"/>
<dbReference type="Gene3D" id="3.90.1320.10">
    <property type="entry name" value="Outer-capsid protein sigma 3, large lobe"/>
    <property type="match status" value="1"/>
</dbReference>
<feature type="compositionally biased region" description="Polar residues" evidence="1">
    <location>
        <begin position="126"/>
        <end position="136"/>
    </location>
</feature>
<dbReference type="EMBL" id="KZ613747">
    <property type="protein sequence ID" value="PMD64743.1"/>
    <property type="molecule type" value="Genomic_DNA"/>
</dbReference>
<feature type="domain" description="Neprosin PEP catalytic" evidence="2">
    <location>
        <begin position="136"/>
        <end position="406"/>
    </location>
</feature>
<evidence type="ECO:0000313" key="4">
    <source>
        <dbReference type="Proteomes" id="UP000235371"/>
    </source>
</evidence>
<accession>A0A2J6TNZ1</accession>
<dbReference type="Proteomes" id="UP000235371">
    <property type="component" value="Unassembled WGS sequence"/>
</dbReference>
<evidence type="ECO:0000256" key="1">
    <source>
        <dbReference type="SAM" id="MobiDB-lite"/>
    </source>
</evidence>